<gene>
    <name evidence="1" type="ORF">EZS28_040169</name>
</gene>
<dbReference type="EMBL" id="SNRW01021834">
    <property type="protein sequence ID" value="KAA6364303.1"/>
    <property type="molecule type" value="Genomic_DNA"/>
</dbReference>
<sequence length="79" mass="8857">MSAQYFPLESSSIQPATLAQVPQVIQNQLESSQKSHPELKKKLELIKKKEATDILIDSCMTKLLADFMQVEKGSINPLK</sequence>
<name>A0A5J4U212_9EUKA</name>
<proteinExistence type="predicted"/>
<comment type="caution">
    <text evidence="1">The sequence shown here is derived from an EMBL/GenBank/DDBJ whole genome shotgun (WGS) entry which is preliminary data.</text>
</comment>
<protein>
    <submittedName>
        <fullName evidence="1">Uncharacterized protein</fullName>
    </submittedName>
</protein>
<evidence type="ECO:0000313" key="1">
    <source>
        <dbReference type="EMBL" id="KAA6364303.1"/>
    </source>
</evidence>
<evidence type="ECO:0000313" key="2">
    <source>
        <dbReference type="Proteomes" id="UP000324800"/>
    </source>
</evidence>
<dbReference type="Proteomes" id="UP000324800">
    <property type="component" value="Unassembled WGS sequence"/>
</dbReference>
<feature type="non-terminal residue" evidence="1">
    <location>
        <position position="79"/>
    </location>
</feature>
<reference evidence="1 2" key="1">
    <citation type="submission" date="2019-03" db="EMBL/GenBank/DDBJ databases">
        <title>Single cell metagenomics reveals metabolic interactions within the superorganism composed of flagellate Streblomastix strix and complex community of Bacteroidetes bacteria on its surface.</title>
        <authorList>
            <person name="Treitli S.C."/>
            <person name="Kolisko M."/>
            <person name="Husnik F."/>
            <person name="Keeling P."/>
            <person name="Hampl V."/>
        </authorList>
    </citation>
    <scope>NUCLEOTIDE SEQUENCE [LARGE SCALE GENOMIC DNA]</scope>
    <source>
        <strain evidence="1">ST1C</strain>
    </source>
</reference>
<dbReference type="AlphaFoldDB" id="A0A5J4U212"/>
<organism evidence="1 2">
    <name type="scientific">Streblomastix strix</name>
    <dbReference type="NCBI Taxonomy" id="222440"/>
    <lineage>
        <taxon>Eukaryota</taxon>
        <taxon>Metamonada</taxon>
        <taxon>Preaxostyla</taxon>
        <taxon>Oxymonadida</taxon>
        <taxon>Streblomastigidae</taxon>
        <taxon>Streblomastix</taxon>
    </lineage>
</organism>
<accession>A0A5J4U212</accession>